<dbReference type="GO" id="GO:0005829">
    <property type="term" value="C:cytosol"/>
    <property type="evidence" value="ECO:0007669"/>
    <property type="project" value="TreeGrafter"/>
</dbReference>
<reference evidence="8 9" key="1">
    <citation type="submission" date="2018-06" db="EMBL/GenBank/DDBJ databases">
        <authorList>
            <consortium name="Pathogen Informatics"/>
            <person name="Doyle S."/>
        </authorList>
    </citation>
    <scope>NUCLEOTIDE SEQUENCE [LARGE SCALE GENOMIC DNA]</scope>
    <source>
        <strain evidence="8 9">NCTC10801</strain>
    </source>
</reference>
<dbReference type="Pfam" id="PF24860">
    <property type="entry name" value="FdhE_C"/>
    <property type="match status" value="1"/>
</dbReference>
<sequence>MAIRILPEDEIKQAANSFQNPALLFANPTNLYERRAKRLRDLAKDHPFADYLNFAAKIADAQLIALTENPLEKQDMAFKDTYPLDAKNWQRHTKWREYLTALLAELKPTATAQIQATIDWLEKASSDELEQLADNLLQQDFAHVESDKAVFIWAALSVYWLQLAHQLPRGTQTENAEGLHYCPVCHSAPVASVIQFGSSQGLRYLHCSLCETEWNMVRAQCSNCGHSKELDYWAIDNDNAPTKAESCGECHSYLKIVYQEKDPYVEPVADDLASLFLDIEMEEKDFSRSGLNPFMFPSE</sequence>
<proteinExistence type="inferred from homology"/>
<feature type="domain" description="FdhE central" evidence="6">
    <location>
        <begin position="181"/>
        <end position="218"/>
    </location>
</feature>
<feature type="domain" description="FdhE C-terminal" evidence="7">
    <location>
        <begin position="220"/>
        <end position="295"/>
    </location>
</feature>
<dbReference type="CDD" id="cd16341">
    <property type="entry name" value="FdhE"/>
    <property type="match status" value="1"/>
</dbReference>
<comment type="similarity">
    <text evidence="3 4">Belongs to the FdhE family.</text>
</comment>
<evidence type="ECO:0000256" key="3">
    <source>
        <dbReference type="ARBA" id="ARBA00061033"/>
    </source>
</evidence>
<evidence type="ECO:0000259" key="5">
    <source>
        <dbReference type="Pfam" id="PF04216"/>
    </source>
</evidence>
<evidence type="ECO:0000259" key="7">
    <source>
        <dbReference type="Pfam" id="PF24860"/>
    </source>
</evidence>
<evidence type="ECO:0000256" key="4">
    <source>
        <dbReference type="HAMAP-Rule" id="MF_00611"/>
    </source>
</evidence>
<dbReference type="FunFam" id="3.90.1670.10:FF:000001">
    <property type="entry name" value="Protein FdhE"/>
    <property type="match status" value="1"/>
</dbReference>
<evidence type="ECO:0000313" key="8">
    <source>
        <dbReference type="EMBL" id="SUT94416.1"/>
    </source>
</evidence>
<comment type="subcellular location">
    <subcellularLocation>
        <location evidence="1 4">Cytoplasm</location>
    </subcellularLocation>
</comment>
<dbReference type="AlphaFoldDB" id="A0A380U1M9"/>
<gene>
    <name evidence="4 8" type="primary">fdhE</name>
    <name evidence="8" type="ORF">NCTC10801_02205</name>
</gene>
<accession>A0A380U1M9</accession>
<feature type="domain" description="FdhE N-terminal" evidence="5">
    <location>
        <begin position="21"/>
        <end position="176"/>
    </location>
</feature>
<evidence type="ECO:0000256" key="1">
    <source>
        <dbReference type="ARBA" id="ARBA00004496"/>
    </source>
</evidence>
<dbReference type="HAMAP" id="MF_00611">
    <property type="entry name" value="FdeH"/>
    <property type="match status" value="1"/>
</dbReference>
<dbReference type="NCBIfam" id="TIGR01562">
    <property type="entry name" value="FdhE"/>
    <property type="match status" value="1"/>
</dbReference>
<dbReference type="Gene3D" id="3.90.1670.10">
    <property type="entry name" value="FdhE-like domain"/>
    <property type="match status" value="1"/>
</dbReference>
<organism evidence="8 9">
    <name type="scientific">[Actinobacillus] rossii</name>
    <dbReference type="NCBI Taxonomy" id="123820"/>
    <lineage>
        <taxon>Bacteria</taxon>
        <taxon>Pseudomonadati</taxon>
        <taxon>Pseudomonadota</taxon>
        <taxon>Gammaproteobacteria</taxon>
        <taxon>Pasteurellales</taxon>
        <taxon>Pasteurellaceae</taxon>
    </lineage>
</organism>
<keyword evidence="2 4" id="KW-0963">Cytoplasm</keyword>
<evidence type="ECO:0000256" key="2">
    <source>
        <dbReference type="ARBA" id="ARBA00022490"/>
    </source>
</evidence>
<dbReference type="PANTHER" id="PTHR37689">
    <property type="entry name" value="PROTEIN FDHE"/>
    <property type="match status" value="1"/>
</dbReference>
<dbReference type="Pfam" id="PF04216">
    <property type="entry name" value="FdhE_N"/>
    <property type="match status" value="1"/>
</dbReference>
<dbReference type="PANTHER" id="PTHR37689:SF1">
    <property type="entry name" value="PROTEIN FDHE"/>
    <property type="match status" value="1"/>
</dbReference>
<evidence type="ECO:0000259" key="6">
    <source>
        <dbReference type="Pfam" id="PF24859"/>
    </source>
</evidence>
<dbReference type="Proteomes" id="UP000254649">
    <property type="component" value="Unassembled WGS sequence"/>
</dbReference>
<dbReference type="InterPro" id="IPR056774">
    <property type="entry name" value="FdhE_N"/>
</dbReference>
<dbReference type="InterPro" id="IPR056796">
    <property type="entry name" value="FdhE_C"/>
</dbReference>
<evidence type="ECO:0000313" key="9">
    <source>
        <dbReference type="Proteomes" id="UP000254649"/>
    </source>
</evidence>
<keyword evidence="9" id="KW-1185">Reference proteome</keyword>
<name>A0A380U1M9_9PAST</name>
<dbReference type="InterPro" id="IPR056797">
    <property type="entry name" value="FdhE_central"/>
</dbReference>
<dbReference type="NCBIfam" id="NF002925">
    <property type="entry name" value="PRK03564.1"/>
    <property type="match status" value="1"/>
</dbReference>
<dbReference type="Pfam" id="PF24859">
    <property type="entry name" value="FdhE_central"/>
    <property type="match status" value="1"/>
</dbReference>
<dbReference type="GO" id="GO:0051604">
    <property type="term" value="P:protein maturation"/>
    <property type="evidence" value="ECO:0007669"/>
    <property type="project" value="TreeGrafter"/>
</dbReference>
<dbReference type="SUPFAM" id="SSF144020">
    <property type="entry name" value="FdhE-like"/>
    <property type="match status" value="1"/>
</dbReference>
<comment type="function">
    <text evidence="4">Necessary for formate dehydrogenase activity.</text>
</comment>
<dbReference type="GO" id="GO:0008199">
    <property type="term" value="F:ferric iron binding"/>
    <property type="evidence" value="ECO:0007669"/>
    <property type="project" value="TreeGrafter"/>
</dbReference>
<protein>
    <recommendedName>
        <fullName evidence="4">Protein FdhE homolog</fullName>
    </recommendedName>
</protein>
<dbReference type="OrthoDB" id="9794151at2"/>
<dbReference type="InterPro" id="IPR006452">
    <property type="entry name" value="Formate_DH_accessory"/>
</dbReference>
<dbReference type="EMBL" id="UFRQ01000003">
    <property type="protein sequence ID" value="SUT94416.1"/>
    <property type="molecule type" value="Genomic_DNA"/>
</dbReference>
<dbReference type="InterPro" id="IPR024064">
    <property type="entry name" value="FdhE-like_sf"/>
</dbReference>
<dbReference type="PIRSF" id="PIRSF018296">
    <property type="entry name" value="Format_dh_formtn"/>
    <property type="match status" value="1"/>
</dbReference>